<dbReference type="EMBL" id="CP044456">
    <property type="protein sequence ID" value="QIC71872.1"/>
    <property type="molecule type" value="Genomic_DNA"/>
</dbReference>
<organism evidence="1 2">
    <name type="scientific">Acinetobacter indicus</name>
    <dbReference type="NCBI Taxonomy" id="756892"/>
    <lineage>
        <taxon>Bacteria</taxon>
        <taxon>Pseudomonadati</taxon>
        <taxon>Pseudomonadota</taxon>
        <taxon>Gammaproteobacteria</taxon>
        <taxon>Moraxellales</taxon>
        <taxon>Moraxellaceae</taxon>
        <taxon>Acinetobacter</taxon>
    </lineage>
</organism>
<evidence type="ECO:0000313" key="1">
    <source>
        <dbReference type="EMBL" id="QIC71872.1"/>
    </source>
</evidence>
<dbReference type="RefSeq" id="WP_163146531.1">
    <property type="nucleotide sequence ID" value="NZ_CP044456.1"/>
</dbReference>
<sequence>MNNNHYVLPHLILKPSLRKALGLPVENKRTTMQFPNIFTSFNFTAKDVKGAVGVDSFLLNKMIAVFSRINVNVLIGLKNKVLAKKAFADYMKADEHPYSVVVKALVISLMLGRSKRKKEIEAFIKKLNTAMRPHITNVTRVHNPYEVTREMANLAYNELRACRSKTTKPSSTLGSDPSQAETVSDIADFFRDLIKEVRLVQGILSI</sequence>
<dbReference type="Proteomes" id="UP000503440">
    <property type="component" value="Plasmid pB18-1"/>
</dbReference>
<name>A0A6C0Y7M6_9GAMM</name>
<reference evidence="1 2" key="1">
    <citation type="submission" date="2019-09" db="EMBL/GenBank/DDBJ databases">
        <title>Non-baumannii Acinetobacter spp. carrying blaNDM-1 isolated in China.</title>
        <authorList>
            <person name="Cui C."/>
            <person name="Chen C."/>
            <person name="Sun J."/>
            <person name="Liu Y."/>
        </authorList>
    </citation>
    <scope>NUCLEOTIDE SEQUENCE [LARGE SCALE GENOMIC DNA]</scope>
    <source>
        <strain evidence="1 2">B18</strain>
        <plasmid evidence="2">pb18-1</plasmid>
    </source>
</reference>
<evidence type="ECO:0000313" key="2">
    <source>
        <dbReference type="Proteomes" id="UP000503440"/>
    </source>
</evidence>
<proteinExistence type="predicted"/>
<keyword evidence="1" id="KW-0614">Plasmid</keyword>
<accession>A0A6C0Y7M6</accession>
<gene>
    <name evidence="1" type="ORF">FSC09_15900</name>
</gene>
<dbReference type="AlphaFoldDB" id="A0A6C0Y7M6"/>
<protein>
    <submittedName>
        <fullName evidence="1">Uncharacterized protein</fullName>
    </submittedName>
</protein>
<geneLocation type="plasmid" evidence="2">
    <name>pb18-1</name>
</geneLocation>